<dbReference type="Proteomes" id="UP000490821">
    <property type="component" value="Unassembled WGS sequence"/>
</dbReference>
<keyword evidence="6 7" id="KW-0472">Membrane</keyword>
<feature type="transmembrane region" description="Helical" evidence="7">
    <location>
        <begin position="290"/>
        <end position="309"/>
    </location>
</feature>
<dbReference type="RefSeq" id="WP_172472779.1">
    <property type="nucleotide sequence ID" value="NZ_BLMI01000187.1"/>
</dbReference>
<comment type="similarity">
    <text evidence="2">Belongs to the polysaccharide synthase family.</text>
</comment>
<feature type="transmembrane region" description="Helical" evidence="7">
    <location>
        <begin position="380"/>
        <end position="397"/>
    </location>
</feature>
<name>A0A829ZEX2_9FIRM</name>
<accession>A0A829ZEX2</accession>
<comment type="subcellular location">
    <subcellularLocation>
        <location evidence="1">Cell membrane</location>
        <topology evidence="1">Multi-pass membrane protein</topology>
    </subcellularLocation>
</comment>
<sequence length="480" mass="53805">MENSPLKKNVVSGLFWRFSERTAAQGVSFIVSVVLARLLTPEDYGLIGLITVFISVATVFVSSGFGNALIQKENATQTDFSSVFYFSIFMGTAMYIVLFFAAPWIADFYNEPLLIPVIRVLSLSLIIAGVNSVQQAYVSKTMQFKRFFYSTIIGTVISAVIGIFMAYKGFGVWALVAQTLSNQVIDTCILWFTVKWRPAFEFSFSEMKKMFDYGWKLLFSSLLDTVYNNLYSLVIGKFYSAKDLGHYNRGRSIPNLVISNINGSIQSVMFPAFTNCQGDKVRLKAMVRRSIMTSTYIIMPAMIGLAAVAKPLTVLLLTDKWLPSVPFMQFSCFILAFWPIHTTNLQAINAVGRSDIFLKLEIIKKIVGFSIMFFSIPLGLYAMMIGNCFSAVLCSFLNASPNRKLLNYGYREQIKDILPAMFLSMFMGGVVLLWTFTGMSSTMILVCQVITGAVIYISGSKLLKLESYTYIIDMAKSFKK</sequence>
<dbReference type="GO" id="GO:0005886">
    <property type="term" value="C:plasma membrane"/>
    <property type="evidence" value="ECO:0007669"/>
    <property type="project" value="UniProtKB-SubCell"/>
</dbReference>
<evidence type="ECO:0000256" key="1">
    <source>
        <dbReference type="ARBA" id="ARBA00004651"/>
    </source>
</evidence>
<feature type="transmembrane region" description="Helical" evidence="7">
    <location>
        <begin position="82"/>
        <end position="106"/>
    </location>
</feature>
<evidence type="ECO:0000256" key="4">
    <source>
        <dbReference type="ARBA" id="ARBA00022692"/>
    </source>
</evidence>
<feature type="transmembrane region" description="Helical" evidence="7">
    <location>
        <begin position="417"/>
        <end position="436"/>
    </location>
</feature>
<feature type="transmembrane region" description="Helical" evidence="7">
    <location>
        <begin position="112"/>
        <end position="134"/>
    </location>
</feature>
<gene>
    <name evidence="8" type="primary">tuaB</name>
    <name evidence="8" type="ORF">IMSAGC017_01558</name>
</gene>
<dbReference type="EMBL" id="BLMI01000187">
    <property type="protein sequence ID" value="GFI41514.1"/>
    <property type="molecule type" value="Genomic_DNA"/>
</dbReference>
<keyword evidence="4 7" id="KW-0812">Transmembrane</keyword>
<evidence type="ECO:0000256" key="3">
    <source>
        <dbReference type="ARBA" id="ARBA00022475"/>
    </source>
</evidence>
<organism evidence="8 9">
    <name type="scientific">Thomasclavelia cocleata</name>
    <dbReference type="NCBI Taxonomy" id="69824"/>
    <lineage>
        <taxon>Bacteria</taxon>
        <taxon>Bacillati</taxon>
        <taxon>Bacillota</taxon>
        <taxon>Erysipelotrichia</taxon>
        <taxon>Erysipelotrichales</taxon>
        <taxon>Coprobacillaceae</taxon>
        <taxon>Thomasclavelia</taxon>
    </lineage>
</organism>
<feature type="transmembrane region" description="Helical" evidence="7">
    <location>
        <begin position="442"/>
        <end position="459"/>
    </location>
</feature>
<dbReference type="AlphaFoldDB" id="A0A829ZEX2"/>
<dbReference type="InterPro" id="IPR050833">
    <property type="entry name" value="Poly_Biosynth_Transport"/>
</dbReference>
<dbReference type="PANTHER" id="PTHR30250">
    <property type="entry name" value="PST FAMILY PREDICTED COLANIC ACID TRANSPORTER"/>
    <property type="match status" value="1"/>
</dbReference>
<feature type="transmembrane region" description="Helical" evidence="7">
    <location>
        <begin position="146"/>
        <end position="167"/>
    </location>
</feature>
<keyword evidence="5 7" id="KW-1133">Transmembrane helix</keyword>
<dbReference type="PANTHER" id="PTHR30250:SF10">
    <property type="entry name" value="LIPOPOLYSACCHARIDE BIOSYNTHESIS PROTEIN WZXC"/>
    <property type="match status" value="1"/>
</dbReference>
<evidence type="ECO:0000256" key="6">
    <source>
        <dbReference type="ARBA" id="ARBA00023136"/>
    </source>
</evidence>
<evidence type="ECO:0000313" key="9">
    <source>
        <dbReference type="Proteomes" id="UP000490821"/>
    </source>
</evidence>
<comment type="caution">
    <text evidence="8">The sequence shown here is derived from an EMBL/GenBank/DDBJ whole genome shotgun (WGS) entry which is preliminary data.</text>
</comment>
<dbReference type="Pfam" id="PF13440">
    <property type="entry name" value="Polysacc_synt_3"/>
    <property type="match status" value="1"/>
</dbReference>
<evidence type="ECO:0000256" key="5">
    <source>
        <dbReference type="ARBA" id="ARBA00022989"/>
    </source>
</evidence>
<protein>
    <submittedName>
        <fullName evidence="8">Teichuronic acid biosynthesis protein TuaB</fullName>
    </submittedName>
</protein>
<evidence type="ECO:0000256" key="7">
    <source>
        <dbReference type="SAM" id="Phobius"/>
    </source>
</evidence>
<proteinExistence type="inferred from homology"/>
<dbReference type="CDD" id="cd13127">
    <property type="entry name" value="MATE_tuaB_like"/>
    <property type="match status" value="1"/>
</dbReference>
<keyword evidence="3" id="KW-1003">Cell membrane</keyword>
<evidence type="ECO:0000256" key="2">
    <source>
        <dbReference type="ARBA" id="ARBA00007430"/>
    </source>
</evidence>
<reference evidence="8 9" key="1">
    <citation type="journal article" date="2020" name="Microbiome">
        <title>Single-cell genomics of uncultured bacteria reveals dietary fiber responders in the mouse gut microbiota.</title>
        <authorList>
            <person name="Chijiiwa R."/>
            <person name="Hosokawa M."/>
            <person name="Kogawa M."/>
            <person name="Nishikawa Y."/>
            <person name="Ide K."/>
            <person name="Sakanashi C."/>
            <person name="Takahashi K."/>
            <person name="Takeyama H."/>
        </authorList>
    </citation>
    <scope>NUCLEOTIDE SEQUENCE [LARGE SCALE GENOMIC DNA]</scope>
    <source>
        <strain evidence="8">IMSAGC_017</strain>
    </source>
</reference>
<feature type="transmembrane region" description="Helical" evidence="7">
    <location>
        <begin position="46"/>
        <end position="70"/>
    </location>
</feature>
<evidence type="ECO:0000313" key="8">
    <source>
        <dbReference type="EMBL" id="GFI41514.1"/>
    </source>
</evidence>